<feature type="compositionally biased region" description="Polar residues" evidence="6">
    <location>
        <begin position="1"/>
        <end position="10"/>
    </location>
</feature>
<dbReference type="SMART" id="SM00066">
    <property type="entry name" value="GAL4"/>
    <property type="match status" value="1"/>
</dbReference>
<dbReference type="PROSITE" id="PS50048">
    <property type="entry name" value="ZN2_CY6_FUNGAL_2"/>
    <property type="match status" value="1"/>
</dbReference>
<dbReference type="STRING" id="930990.A0A067M7R0"/>
<evidence type="ECO:0000256" key="5">
    <source>
        <dbReference type="ARBA" id="ARBA00023242"/>
    </source>
</evidence>
<dbReference type="GO" id="GO:0000981">
    <property type="term" value="F:DNA-binding transcription factor activity, RNA polymerase II-specific"/>
    <property type="evidence" value="ECO:0007669"/>
    <property type="project" value="InterPro"/>
</dbReference>
<name>A0A067M7R0_BOTB1</name>
<comment type="subcellular location">
    <subcellularLocation>
        <location evidence="1">Nucleus</location>
    </subcellularLocation>
</comment>
<dbReference type="InterPro" id="IPR036864">
    <property type="entry name" value="Zn2-C6_fun-type_DNA-bd_sf"/>
</dbReference>
<dbReference type="AlphaFoldDB" id="A0A067M7R0"/>
<evidence type="ECO:0000256" key="4">
    <source>
        <dbReference type="ARBA" id="ARBA00023163"/>
    </source>
</evidence>
<evidence type="ECO:0000313" key="9">
    <source>
        <dbReference type="Proteomes" id="UP000027195"/>
    </source>
</evidence>
<evidence type="ECO:0000256" key="1">
    <source>
        <dbReference type="ARBA" id="ARBA00004123"/>
    </source>
</evidence>
<accession>A0A067M7R0</accession>
<dbReference type="PANTHER" id="PTHR47338">
    <property type="entry name" value="ZN(II)2CYS6 TRANSCRIPTION FACTOR (EUROFUNG)-RELATED"/>
    <property type="match status" value="1"/>
</dbReference>
<feature type="compositionally biased region" description="Low complexity" evidence="6">
    <location>
        <begin position="93"/>
        <end position="129"/>
    </location>
</feature>
<keyword evidence="2" id="KW-0479">Metal-binding</keyword>
<dbReference type="Pfam" id="PF04082">
    <property type="entry name" value="Fungal_trans"/>
    <property type="match status" value="1"/>
</dbReference>
<evidence type="ECO:0000256" key="2">
    <source>
        <dbReference type="ARBA" id="ARBA00022723"/>
    </source>
</evidence>
<dbReference type="CDD" id="cd12148">
    <property type="entry name" value="fungal_TF_MHR"/>
    <property type="match status" value="1"/>
</dbReference>
<keyword evidence="5" id="KW-0539">Nucleus</keyword>
<dbReference type="HOGENOM" id="CLU_022337_0_0_1"/>
<dbReference type="GO" id="GO:0003677">
    <property type="term" value="F:DNA binding"/>
    <property type="evidence" value="ECO:0007669"/>
    <property type="project" value="InterPro"/>
</dbReference>
<keyword evidence="4" id="KW-0804">Transcription</keyword>
<reference evidence="9" key="1">
    <citation type="journal article" date="2014" name="Proc. Natl. Acad. Sci. U.S.A.">
        <title>Extensive sampling of basidiomycete genomes demonstrates inadequacy of the white-rot/brown-rot paradigm for wood decay fungi.</title>
        <authorList>
            <person name="Riley R."/>
            <person name="Salamov A.A."/>
            <person name="Brown D.W."/>
            <person name="Nagy L.G."/>
            <person name="Floudas D."/>
            <person name="Held B.W."/>
            <person name="Levasseur A."/>
            <person name="Lombard V."/>
            <person name="Morin E."/>
            <person name="Otillar R."/>
            <person name="Lindquist E.A."/>
            <person name="Sun H."/>
            <person name="LaButti K.M."/>
            <person name="Schmutz J."/>
            <person name="Jabbour D."/>
            <person name="Luo H."/>
            <person name="Baker S.E."/>
            <person name="Pisabarro A.G."/>
            <person name="Walton J.D."/>
            <person name="Blanchette R.A."/>
            <person name="Henrissat B."/>
            <person name="Martin F."/>
            <person name="Cullen D."/>
            <person name="Hibbett D.S."/>
            <person name="Grigoriev I.V."/>
        </authorList>
    </citation>
    <scope>NUCLEOTIDE SEQUENCE [LARGE SCALE GENOMIC DNA]</scope>
    <source>
        <strain evidence="9">FD-172 SS1</strain>
    </source>
</reference>
<evidence type="ECO:0000313" key="8">
    <source>
        <dbReference type="EMBL" id="KDQ07872.1"/>
    </source>
</evidence>
<dbReference type="GO" id="GO:0005634">
    <property type="term" value="C:nucleus"/>
    <property type="evidence" value="ECO:0007669"/>
    <property type="project" value="UniProtKB-SubCell"/>
</dbReference>
<feature type="domain" description="Zn(2)-C6 fungal-type" evidence="7">
    <location>
        <begin position="33"/>
        <end position="65"/>
    </location>
</feature>
<keyword evidence="9" id="KW-1185">Reference proteome</keyword>
<sequence>MNAETESVVTEVTPAVGAESKPKPKRRFKKNTSCLTCRKRKLKCDAAKPTCATCARAKPSAVCEYDFHKTKIQVMHEKIEKLEHMIESLEHGPPAATSNADSSSSSSSPSSPSSSTQVPPDSSPTSSPDEMAIMSETFQEDIGALTKTTAMSESFSAFYCPMIQRPYELVVFDDIRTAYPAFEIWGLDTDTPRYLMTSPMHITSENPVGLIARPCHDALIRSIANLGVKCLAGMAGVECRWWEQDELPECYKYHLIDAFLQYRFQCALEFHIPRFLASLSLPPEKGPHPALIDTMCLIACAFSRKRYMRKHEPYILSQARMHLAQSLAQADRLFDFIRASTLLSRYYAFRGRFIEAFTTISTCAKFTIACQLHKIKSCVWSEPSPDDVWSKSLLPPPADSIELAERIYGFWMVFIIERNHTASDKRPSAFPDDEIDTPFPLPMSYFEIPSEAISVFPRYTVRDIFNPKSGALNAIPDDWPYVLIAKGLVLFQRAADLRAVAEAGGPNVGSAFWHDFWHIDGLLQIYAEGVPMIPSMALLDAGRTDISLSIKDLALQYVHMQLYGIIIQLHEPFAPEGTISHKRCMGALQSMMRVVRLIGDTDPRSLQAVEVSMRIAHSFLEREIDRRKERKDDGVAELQDTRKTLFNAIVRVSPFEVV</sequence>
<feature type="region of interest" description="Disordered" evidence="6">
    <location>
        <begin position="1"/>
        <end position="30"/>
    </location>
</feature>
<dbReference type="InterPro" id="IPR007219">
    <property type="entry name" value="XnlR_reg_dom"/>
</dbReference>
<dbReference type="GO" id="GO:0006351">
    <property type="term" value="P:DNA-templated transcription"/>
    <property type="evidence" value="ECO:0007669"/>
    <property type="project" value="InterPro"/>
</dbReference>
<dbReference type="PANTHER" id="PTHR47338:SF29">
    <property type="entry name" value="ZN(2)-C6 FUNGAL-TYPE DOMAIN-CONTAINING PROTEIN"/>
    <property type="match status" value="1"/>
</dbReference>
<organism evidence="8 9">
    <name type="scientific">Botryobasidium botryosum (strain FD-172 SS1)</name>
    <dbReference type="NCBI Taxonomy" id="930990"/>
    <lineage>
        <taxon>Eukaryota</taxon>
        <taxon>Fungi</taxon>
        <taxon>Dikarya</taxon>
        <taxon>Basidiomycota</taxon>
        <taxon>Agaricomycotina</taxon>
        <taxon>Agaricomycetes</taxon>
        <taxon>Cantharellales</taxon>
        <taxon>Botryobasidiaceae</taxon>
        <taxon>Botryobasidium</taxon>
    </lineage>
</organism>
<evidence type="ECO:0000259" key="7">
    <source>
        <dbReference type="PROSITE" id="PS50048"/>
    </source>
</evidence>
<protein>
    <recommendedName>
        <fullName evidence="7">Zn(2)-C6 fungal-type domain-containing protein</fullName>
    </recommendedName>
</protein>
<dbReference type="CDD" id="cd00067">
    <property type="entry name" value="GAL4"/>
    <property type="match status" value="1"/>
</dbReference>
<keyword evidence="3" id="KW-0805">Transcription regulation</keyword>
<evidence type="ECO:0000256" key="6">
    <source>
        <dbReference type="SAM" id="MobiDB-lite"/>
    </source>
</evidence>
<proteinExistence type="predicted"/>
<dbReference type="Proteomes" id="UP000027195">
    <property type="component" value="Unassembled WGS sequence"/>
</dbReference>
<dbReference type="Pfam" id="PF00172">
    <property type="entry name" value="Zn_clus"/>
    <property type="match status" value="1"/>
</dbReference>
<dbReference type="InterPro" id="IPR050815">
    <property type="entry name" value="TF_fung"/>
</dbReference>
<evidence type="ECO:0000256" key="3">
    <source>
        <dbReference type="ARBA" id="ARBA00023015"/>
    </source>
</evidence>
<dbReference type="InParanoid" id="A0A067M7R0"/>
<dbReference type="InterPro" id="IPR001138">
    <property type="entry name" value="Zn2Cys6_DnaBD"/>
</dbReference>
<gene>
    <name evidence="8" type="ORF">BOTBODRAFT_38433</name>
</gene>
<dbReference type="SUPFAM" id="SSF57701">
    <property type="entry name" value="Zn2/Cys6 DNA-binding domain"/>
    <property type="match status" value="1"/>
</dbReference>
<dbReference type="GO" id="GO:0008270">
    <property type="term" value="F:zinc ion binding"/>
    <property type="evidence" value="ECO:0007669"/>
    <property type="project" value="InterPro"/>
</dbReference>
<dbReference type="EMBL" id="KL198099">
    <property type="protein sequence ID" value="KDQ07872.1"/>
    <property type="molecule type" value="Genomic_DNA"/>
</dbReference>
<dbReference type="Gene3D" id="4.10.240.10">
    <property type="entry name" value="Zn(2)-C6 fungal-type DNA-binding domain"/>
    <property type="match status" value="1"/>
</dbReference>
<dbReference type="PROSITE" id="PS00463">
    <property type="entry name" value="ZN2_CY6_FUNGAL_1"/>
    <property type="match status" value="1"/>
</dbReference>
<dbReference type="OrthoDB" id="2123952at2759"/>
<feature type="region of interest" description="Disordered" evidence="6">
    <location>
        <begin position="91"/>
        <end position="129"/>
    </location>
</feature>